<organism evidence="2 3">
    <name type="scientific">Paenibacillus brasilensis</name>
    <dbReference type="NCBI Taxonomy" id="128574"/>
    <lineage>
        <taxon>Bacteria</taxon>
        <taxon>Bacillati</taxon>
        <taxon>Bacillota</taxon>
        <taxon>Bacilli</taxon>
        <taxon>Bacillales</taxon>
        <taxon>Paenibacillaceae</taxon>
        <taxon>Paenibacillus</taxon>
    </lineage>
</organism>
<name>A0ABU0L7M9_9BACL</name>
<dbReference type="EMBL" id="JAUSWA010000069">
    <property type="protein sequence ID" value="MDQ0497308.1"/>
    <property type="molecule type" value="Genomic_DNA"/>
</dbReference>
<evidence type="ECO:0000313" key="2">
    <source>
        <dbReference type="EMBL" id="MDQ0497308.1"/>
    </source>
</evidence>
<gene>
    <name evidence="2" type="ORF">QOZ95_005527</name>
</gene>
<keyword evidence="3" id="KW-1185">Reference proteome</keyword>
<feature type="coiled-coil region" evidence="1">
    <location>
        <begin position="69"/>
        <end position="96"/>
    </location>
</feature>
<dbReference type="RefSeq" id="WP_152381896.1">
    <property type="nucleotide sequence ID" value="NZ_CP045298.1"/>
</dbReference>
<keyword evidence="1" id="KW-0175">Coiled coil</keyword>
<evidence type="ECO:0000256" key="1">
    <source>
        <dbReference type="SAM" id="Coils"/>
    </source>
</evidence>
<dbReference type="Proteomes" id="UP001242811">
    <property type="component" value="Unassembled WGS sequence"/>
</dbReference>
<proteinExistence type="predicted"/>
<accession>A0ABU0L7M9</accession>
<sequence length="129" mass="15150">MTDKPRNWQEDMKLLKRYGDSDIPYNASEFSNALPYWLQQYDIELRGRKRWAEVAKGLGDDIEQQGKEMIRLQKVIQQKDAEIAELKRLAEFWESQYSDASTHGDETEERLNAELNRLNSLLQDEGDTP</sequence>
<evidence type="ECO:0000313" key="3">
    <source>
        <dbReference type="Proteomes" id="UP001242811"/>
    </source>
</evidence>
<protein>
    <submittedName>
        <fullName evidence="2">Uncharacterized protein</fullName>
    </submittedName>
</protein>
<comment type="caution">
    <text evidence="2">The sequence shown here is derived from an EMBL/GenBank/DDBJ whole genome shotgun (WGS) entry which is preliminary data.</text>
</comment>
<reference evidence="2 3" key="1">
    <citation type="submission" date="2023-07" db="EMBL/GenBank/DDBJ databases">
        <title>Genomic Encyclopedia of Type Strains, Phase IV (KMG-IV): sequencing the most valuable type-strain genomes for metagenomic binning, comparative biology and taxonomic classification.</title>
        <authorList>
            <person name="Goeker M."/>
        </authorList>
    </citation>
    <scope>NUCLEOTIDE SEQUENCE [LARGE SCALE GENOMIC DNA]</scope>
    <source>
        <strain evidence="2 3">DSM 14914</strain>
    </source>
</reference>